<accession>A0ABW7W8S3</accession>
<evidence type="ECO:0000313" key="2">
    <source>
        <dbReference type="EMBL" id="MFI2319379.1"/>
    </source>
</evidence>
<dbReference type="RefSeq" id="WP_396945819.1">
    <property type="nucleotide sequence ID" value="NZ_JBIRXV010000001.1"/>
</dbReference>
<name>A0ABW7W8S3_9NOCA</name>
<dbReference type="SUPFAM" id="SSF159234">
    <property type="entry name" value="FomD-like"/>
    <property type="match status" value="1"/>
</dbReference>
<proteinExistence type="predicted"/>
<dbReference type="EMBL" id="JBIRXV010000001">
    <property type="protein sequence ID" value="MFI2319379.1"/>
    <property type="molecule type" value="Genomic_DNA"/>
</dbReference>
<gene>
    <name evidence="2" type="ORF">ACH47G_02720</name>
</gene>
<organism evidence="2 3">
    <name type="scientific">Nocardia beijingensis</name>
    <dbReference type="NCBI Taxonomy" id="95162"/>
    <lineage>
        <taxon>Bacteria</taxon>
        <taxon>Bacillati</taxon>
        <taxon>Actinomycetota</taxon>
        <taxon>Actinomycetes</taxon>
        <taxon>Mycobacteriales</taxon>
        <taxon>Nocardiaceae</taxon>
        <taxon>Nocardia</taxon>
    </lineage>
</organism>
<dbReference type="InterPro" id="IPR035930">
    <property type="entry name" value="FomD-like_sf"/>
</dbReference>
<protein>
    <submittedName>
        <fullName evidence="2">DUF402 domain-containing protein</fullName>
    </submittedName>
</protein>
<keyword evidence="3" id="KW-1185">Reference proteome</keyword>
<evidence type="ECO:0000313" key="3">
    <source>
        <dbReference type="Proteomes" id="UP001611450"/>
    </source>
</evidence>
<reference evidence="2 3" key="1">
    <citation type="submission" date="2024-10" db="EMBL/GenBank/DDBJ databases">
        <title>The Natural Products Discovery Center: Release of the First 8490 Sequenced Strains for Exploring Actinobacteria Biosynthetic Diversity.</title>
        <authorList>
            <person name="Kalkreuter E."/>
            <person name="Kautsar S.A."/>
            <person name="Yang D."/>
            <person name="Bader C.D."/>
            <person name="Teijaro C.N."/>
            <person name="Fluegel L."/>
            <person name="Davis C.M."/>
            <person name="Simpson J.R."/>
            <person name="Lauterbach L."/>
            <person name="Steele A.D."/>
            <person name="Gui C."/>
            <person name="Meng S."/>
            <person name="Li G."/>
            <person name="Viehrig K."/>
            <person name="Ye F."/>
            <person name="Su P."/>
            <person name="Kiefer A.F."/>
            <person name="Nichols A."/>
            <person name="Cepeda A.J."/>
            <person name="Yan W."/>
            <person name="Fan B."/>
            <person name="Jiang Y."/>
            <person name="Adhikari A."/>
            <person name="Zheng C.-J."/>
            <person name="Schuster L."/>
            <person name="Cowan T.M."/>
            <person name="Smanski M.J."/>
            <person name="Chevrette M.G."/>
            <person name="De Carvalho L.P.S."/>
            <person name="Shen B."/>
        </authorList>
    </citation>
    <scope>NUCLEOTIDE SEQUENCE [LARGE SCALE GENOMIC DNA]</scope>
    <source>
        <strain evidence="2 3">NPDC019626</strain>
    </source>
</reference>
<dbReference type="Gene3D" id="2.40.380.10">
    <property type="entry name" value="FomD-like"/>
    <property type="match status" value="1"/>
</dbReference>
<dbReference type="Proteomes" id="UP001611450">
    <property type="component" value="Unassembled WGS sequence"/>
</dbReference>
<evidence type="ECO:0000259" key="1">
    <source>
        <dbReference type="Pfam" id="PF04167"/>
    </source>
</evidence>
<comment type="caution">
    <text evidence="2">The sequence shown here is derived from an EMBL/GenBank/DDBJ whole genome shotgun (WGS) entry which is preliminary data.</text>
</comment>
<feature type="domain" description="DUF402" evidence="1">
    <location>
        <begin position="56"/>
        <end position="162"/>
    </location>
</feature>
<sequence length="183" mass="21223">MARFATGSTVWRREVLHGQVWAAMPVQVVADDDVLAVWLENGAELTFPSHPYGPHPWSHQDRWAGSSVLQLHRPHDAYAVWAFFRDGRCDRWYINFEAPYRRGETCFDTVDHGLDIVIEDGSWRWKDREDVAQQVVDGRLTPAEADAVWIEAVRVASALDQGTCWWLPRWQDWRPAPSRQVAW</sequence>
<dbReference type="InterPro" id="IPR007295">
    <property type="entry name" value="DUF402"/>
</dbReference>
<dbReference type="Pfam" id="PF04167">
    <property type="entry name" value="DUF402"/>
    <property type="match status" value="1"/>
</dbReference>